<reference evidence="2" key="1">
    <citation type="journal article" date="2024" name="Antonie Van Leeuwenhoek">
        <title>Bradyrhizobium ontarionense sp. nov., a novel bacterial symbiont isolated from Aeschynomene indica (Indian jointvetch), harbours photosynthesis, nitrogen fixation and nitrous oxide (N2O) reductase genes.</title>
        <authorList>
            <person name="Bromfield E.S.P."/>
            <person name="Cloutier S."/>
        </authorList>
    </citation>
    <scope>NUCLEOTIDE SEQUENCE</scope>
    <source>
        <strain evidence="2">A19</strain>
    </source>
</reference>
<keyword evidence="1" id="KW-0472">Membrane</keyword>
<keyword evidence="1" id="KW-1133">Transmembrane helix</keyword>
<feature type="transmembrane region" description="Helical" evidence="1">
    <location>
        <begin position="39"/>
        <end position="64"/>
    </location>
</feature>
<evidence type="ECO:0000313" key="2">
    <source>
        <dbReference type="EMBL" id="UFZ01445.1"/>
    </source>
</evidence>
<evidence type="ECO:0000256" key="1">
    <source>
        <dbReference type="SAM" id="Phobius"/>
    </source>
</evidence>
<keyword evidence="1" id="KW-0812">Transmembrane</keyword>
<name>A0ABY3R291_9BRAD</name>
<sequence>MLRTIGHILQTLWAICTLAIGTSLGAALGFHWIGWIGAVVFGLIGLGVGALAAAFPLETIALIVDGL</sequence>
<dbReference type="Proteomes" id="UP001431010">
    <property type="component" value="Chromosome"/>
</dbReference>
<accession>A0ABY3R291</accession>
<gene>
    <name evidence="2" type="ORF">LQG66_19145</name>
</gene>
<proteinExistence type="predicted"/>
<dbReference type="RefSeq" id="WP_231317243.1">
    <property type="nucleotide sequence ID" value="NZ_CP088156.1"/>
</dbReference>
<keyword evidence="3" id="KW-1185">Reference proteome</keyword>
<protein>
    <submittedName>
        <fullName evidence="2">Uncharacterized protein</fullName>
    </submittedName>
</protein>
<organism evidence="2 3">
    <name type="scientific">Bradyrhizobium ontarionense</name>
    <dbReference type="NCBI Taxonomy" id="2898149"/>
    <lineage>
        <taxon>Bacteria</taxon>
        <taxon>Pseudomonadati</taxon>
        <taxon>Pseudomonadota</taxon>
        <taxon>Alphaproteobacteria</taxon>
        <taxon>Hyphomicrobiales</taxon>
        <taxon>Nitrobacteraceae</taxon>
        <taxon>Bradyrhizobium</taxon>
    </lineage>
</organism>
<feature type="transmembrane region" description="Helical" evidence="1">
    <location>
        <begin position="12"/>
        <end position="33"/>
    </location>
</feature>
<evidence type="ECO:0000313" key="3">
    <source>
        <dbReference type="Proteomes" id="UP001431010"/>
    </source>
</evidence>
<dbReference type="EMBL" id="CP088156">
    <property type="protein sequence ID" value="UFZ01445.1"/>
    <property type="molecule type" value="Genomic_DNA"/>
</dbReference>